<evidence type="ECO:0000313" key="4">
    <source>
        <dbReference type="Proteomes" id="UP000289340"/>
    </source>
</evidence>
<evidence type="ECO:0000256" key="1">
    <source>
        <dbReference type="SAM" id="MobiDB-lite"/>
    </source>
</evidence>
<sequence length="471" mass="52050">MASFHGCHTNFHGYHSLYGASMAAFHGYHSPYGASTFHYHHPHYSSPNEASMAAEDRLEAILTKLDAATRRLDSQLDALLLRLPRRPGHHYPPQSPCSTPIQPSPTPSPPLSRTPPPPPPFPAQPPLTPPSPLLLTTPPPPPLKPTPPPPALRPNHAAPLPVLFSMPVLHFAAHSKHQVAHASSSIFNQLGHTRVVASLNNLSRIVVHYGREAAPHDKLLGHRDMALLEKSNVPYGSTLVARERQSTAFALGTVADPKDPHRYRPWDPGGPRQTQNTLTTRKYQSKFSLSLSLALSFFFYGGMNPPRTEAGLDTIAWKGTADGSFTLKSAYGVVCDLQVTSDINLFKLVHRWPGPERIRMFLWKISHESILTNAKRMRIGMSVNDACSACQAEAEALLHLFRDCNDFHNLVAEILDVHSRIGYVTWNHVLRDANKAADVMAKRALSLIEVRSDCIAAVLRYDSMCLSPRGF</sequence>
<evidence type="ECO:0000259" key="2">
    <source>
        <dbReference type="Pfam" id="PF13966"/>
    </source>
</evidence>
<proteinExistence type="predicted"/>
<organism evidence="3 4">
    <name type="scientific">Glycine soja</name>
    <name type="common">Wild soybean</name>
    <dbReference type="NCBI Taxonomy" id="3848"/>
    <lineage>
        <taxon>Eukaryota</taxon>
        <taxon>Viridiplantae</taxon>
        <taxon>Streptophyta</taxon>
        <taxon>Embryophyta</taxon>
        <taxon>Tracheophyta</taxon>
        <taxon>Spermatophyta</taxon>
        <taxon>Magnoliopsida</taxon>
        <taxon>eudicotyledons</taxon>
        <taxon>Gunneridae</taxon>
        <taxon>Pentapetalae</taxon>
        <taxon>rosids</taxon>
        <taxon>fabids</taxon>
        <taxon>Fabales</taxon>
        <taxon>Fabaceae</taxon>
        <taxon>Papilionoideae</taxon>
        <taxon>50 kb inversion clade</taxon>
        <taxon>NPAAA clade</taxon>
        <taxon>indigoferoid/millettioid clade</taxon>
        <taxon>Phaseoleae</taxon>
        <taxon>Glycine</taxon>
        <taxon>Glycine subgen. Soja</taxon>
    </lineage>
</organism>
<feature type="domain" description="Reverse transcriptase zinc-binding" evidence="2">
    <location>
        <begin position="325"/>
        <end position="405"/>
    </location>
</feature>
<dbReference type="InterPro" id="IPR026960">
    <property type="entry name" value="RVT-Znf"/>
</dbReference>
<name>A0A445L8L3_GLYSO</name>
<gene>
    <name evidence="3" type="ORF">D0Y65_006403</name>
</gene>
<reference evidence="3 4" key="1">
    <citation type="submission" date="2018-09" db="EMBL/GenBank/DDBJ databases">
        <title>A high-quality reference genome of wild soybean provides a powerful tool to mine soybean genomes.</title>
        <authorList>
            <person name="Xie M."/>
            <person name="Chung C.Y.L."/>
            <person name="Li M.-W."/>
            <person name="Wong F.-L."/>
            <person name="Chan T.-F."/>
            <person name="Lam H.-M."/>
        </authorList>
    </citation>
    <scope>NUCLEOTIDE SEQUENCE [LARGE SCALE GENOMIC DNA]</scope>
    <source>
        <strain evidence="4">cv. W05</strain>
        <tissue evidence="3">Hypocotyl of etiolated seedlings</tissue>
    </source>
</reference>
<dbReference type="EMBL" id="QZWG01000003">
    <property type="protein sequence ID" value="RZC19553.1"/>
    <property type="molecule type" value="Genomic_DNA"/>
</dbReference>
<dbReference type="Pfam" id="PF13966">
    <property type="entry name" value="zf-RVT"/>
    <property type="match status" value="1"/>
</dbReference>
<feature type="region of interest" description="Disordered" evidence="1">
    <location>
        <begin position="85"/>
        <end position="154"/>
    </location>
</feature>
<protein>
    <recommendedName>
        <fullName evidence="2">Reverse transcriptase zinc-binding domain-containing protein</fullName>
    </recommendedName>
</protein>
<dbReference type="Proteomes" id="UP000289340">
    <property type="component" value="Chromosome 3"/>
</dbReference>
<evidence type="ECO:0000313" key="3">
    <source>
        <dbReference type="EMBL" id="RZC19553.1"/>
    </source>
</evidence>
<keyword evidence="4" id="KW-1185">Reference proteome</keyword>
<feature type="compositionally biased region" description="Pro residues" evidence="1">
    <location>
        <begin position="102"/>
        <end position="152"/>
    </location>
</feature>
<accession>A0A445L8L3</accession>
<comment type="caution">
    <text evidence="3">The sequence shown here is derived from an EMBL/GenBank/DDBJ whole genome shotgun (WGS) entry which is preliminary data.</text>
</comment>
<dbReference type="AlphaFoldDB" id="A0A445L8L3"/>